<evidence type="ECO:0000313" key="1">
    <source>
        <dbReference type="EMBL" id="MDC7227011.1"/>
    </source>
</evidence>
<dbReference type="EMBL" id="JAQQAL010000022">
    <property type="protein sequence ID" value="MDC7227011.1"/>
    <property type="molecule type" value="Genomic_DNA"/>
</dbReference>
<dbReference type="InterPro" id="IPR049245">
    <property type="entry name" value="DUF6880"/>
</dbReference>
<accession>A0AAJ1MKP4</accession>
<dbReference type="AlphaFoldDB" id="A0AAJ1MKP4"/>
<sequence length="464" mass="54143">MDFEEVKNKLEDMTKNELIELIMSIYQKQDERISSYIDNRLNKDDYSTVAAFFKKRINNWIESNQFINYNSSFDFAEEIADLREEITETLLPSAPDEAWRLADFVLRNDGSIIENVDDSGGAVGTELNQFCILWLEAAAGTKKADEYWIPLIMDIADGNDYGCRELILNSADILFTPDSLQKIYYIYKNRLLDWDCSNIEGYDHTAAGFEINMEQIAIAMHNPAAYEEALRIRNPEPNNLQIKRLIQIYLQFSDFKKARELLEETTWQIRFNSDRDELYKKLFELTGDTEQLRILQERKWKENPCLYYLKEYHSIAEPGTHKKILAEAVKTALNDPQPERAVPVLLYLNKIAEAEQRLINDAADFETLGYTSILNILEQLGPDNALCGQVVLYRALLNDILRRAYSKAYKYGIGYLRELIILDERITQYPDNLESHADYFSRIKAEHGRKRSFWEKARKYGIDK</sequence>
<dbReference type="Proteomes" id="UP001221217">
    <property type="component" value="Unassembled WGS sequence"/>
</dbReference>
<evidence type="ECO:0000313" key="2">
    <source>
        <dbReference type="Proteomes" id="UP001221217"/>
    </source>
</evidence>
<reference evidence="1 2" key="1">
    <citation type="submission" date="2022-12" db="EMBL/GenBank/DDBJ databases">
        <title>Metagenome assembled genome from gulf of manar.</title>
        <authorList>
            <person name="Kohli P."/>
            <person name="Pk S."/>
            <person name="Venkata Ramana C."/>
            <person name="Sasikala C."/>
        </authorList>
    </citation>
    <scope>NUCLEOTIDE SEQUENCE [LARGE SCALE GENOMIC DNA]</scope>
    <source>
        <strain evidence="1">JB008</strain>
    </source>
</reference>
<organism evidence="1 2">
    <name type="scientific">Candidatus Thalassospirochaeta sargassi</name>
    <dbReference type="NCBI Taxonomy" id="3119039"/>
    <lineage>
        <taxon>Bacteria</taxon>
        <taxon>Pseudomonadati</taxon>
        <taxon>Spirochaetota</taxon>
        <taxon>Spirochaetia</taxon>
        <taxon>Spirochaetales</taxon>
        <taxon>Spirochaetaceae</taxon>
        <taxon>Candidatus Thalassospirochaeta</taxon>
    </lineage>
</organism>
<gene>
    <name evidence="1" type="ORF">PQJ61_09630</name>
</gene>
<name>A0AAJ1MKP4_9SPIO</name>
<comment type="caution">
    <text evidence="1">The sequence shown here is derived from an EMBL/GenBank/DDBJ whole genome shotgun (WGS) entry which is preliminary data.</text>
</comment>
<protein>
    <submittedName>
        <fullName evidence="1">Uncharacterized protein</fullName>
    </submittedName>
</protein>
<dbReference type="Pfam" id="PF21810">
    <property type="entry name" value="DUF6880"/>
    <property type="match status" value="2"/>
</dbReference>
<proteinExistence type="predicted"/>